<dbReference type="EnsemblPlants" id="evm.model.05.494">
    <property type="protein sequence ID" value="cds.evm.model.05.494"/>
    <property type="gene ID" value="evm.TU.05.494"/>
</dbReference>
<dbReference type="InterPro" id="IPR036691">
    <property type="entry name" value="Endo/exonu/phosph_ase_sf"/>
</dbReference>
<name>A0A803PQM8_CANSA</name>
<dbReference type="PANTHER" id="PTHR33116:SF86">
    <property type="entry name" value="REVERSE TRANSCRIPTASE DOMAIN-CONTAINING PROTEIN"/>
    <property type="match status" value="1"/>
</dbReference>
<reference evidence="2" key="2">
    <citation type="submission" date="2021-03" db="UniProtKB">
        <authorList>
            <consortium name="EnsemblPlants"/>
        </authorList>
    </citation>
    <scope>IDENTIFICATION</scope>
</reference>
<dbReference type="PANTHER" id="PTHR33116">
    <property type="entry name" value="REVERSE TRANSCRIPTASE ZINC-BINDING DOMAIN-CONTAINING PROTEIN-RELATED-RELATED"/>
    <property type="match status" value="1"/>
</dbReference>
<dbReference type="EMBL" id="UZAU01000426">
    <property type="status" value="NOT_ANNOTATED_CDS"/>
    <property type="molecule type" value="Genomic_DNA"/>
</dbReference>
<dbReference type="AlphaFoldDB" id="A0A803PQM8"/>
<protein>
    <recommendedName>
        <fullName evidence="1">Reverse transcriptase zinc-binding domain-containing protein</fullName>
    </recommendedName>
</protein>
<evidence type="ECO:0000313" key="2">
    <source>
        <dbReference type="EnsemblPlants" id="cds.evm.model.05.494"/>
    </source>
</evidence>
<reference evidence="2" key="1">
    <citation type="submission" date="2018-11" db="EMBL/GenBank/DDBJ databases">
        <authorList>
            <person name="Grassa J C."/>
        </authorList>
    </citation>
    <scope>NUCLEOTIDE SEQUENCE [LARGE SCALE GENOMIC DNA]</scope>
</reference>
<evidence type="ECO:0000259" key="1">
    <source>
        <dbReference type="Pfam" id="PF13966"/>
    </source>
</evidence>
<dbReference type="Pfam" id="PF13966">
    <property type="entry name" value="zf-RVT"/>
    <property type="match status" value="1"/>
</dbReference>
<dbReference type="SUPFAM" id="SSF56219">
    <property type="entry name" value="DNase I-like"/>
    <property type="match status" value="1"/>
</dbReference>
<sequence>MLLWQQDIDVTLLNFGKTFFDCYASAANEVSFHFTAFYGAPEAQNKAASWLCLQRFADVSPSVPWLIIGDFNEILSNNDKLGGCLRNDRQMEAFRKTLDHCKLHETSFEGNHFTWIKNRSGVNKIKERLDWCFVNHLWDNFYSAPSVQHLDFFCSDHRAISAVFALVSSRLQQEKRRSRFRFEKLWLSDTQSKEIISACWNNSSTNDPIAAVLNNLDDCATKLQKWHIDKYGNMKHKISDAQARVERLNNVTQRTTAAMTDLKNSEALLDDLLEQEEIYWQQCSRVDWLNSGDRNTKFFHAKASARKTNNTIKFLQNDAGCRVSSKAEMSSVIKDYFASIFTASVIDEDALADTLNAIATTITTDMNNELLKPFEAAEIHSAVHSMAPDTSPDIDGLSRLLQHEEISGHLNGFKLTRHAPSISHLFFADDSLLFCQANESSCLALKRSLDTYHRASGQVLNPDKSVMSFSPNTTLAAQVFFHRQLSMPICECHERYLGFPSYSGRDKKQIFSDIKEKIWLMHTWSEKIFSAGGREFLLKAVVQSIPTYTMSCFRLPVYFCNQLESVMANFWWGLNENGSKIHWRSWKLLCKRKDSGGVGFRSFVHFNKAMLAKQAWRILKQPESLFAKVLKSRYFLNNSFLDASLGHSPSLTWKDDTLIWHPSSSGTYTVQTGYHLAASLEEMDHSSCSKPMVDWWNFLWSLKLPQKIKIFVWRVYNDALPVAIALVRRKVITDSTCSICHQAWETIGHALFGCGNGTDLLYTMVNMDRENRIPWTSPAAGTFKLNVYAAIDNSKKITGIGALIRCSNGQVAAAVSKPVVGCFASHEMEAIALFHSLNWIYIYNCLSLKLKRTLFGFQMLYVNLHQQFLLFRI</sequence>
<proteinExistence type="predicted"/>
<evidence type="ECO:0000313" key="3">
    <source>
        <dbReference type="Proteomes" id="UP000596661"/>
    </source>
</evidence>
<organism evidence="2 3">
    <name type="scientific">Cannabis sativa</name>
    <name type="common">Hemp</name>
    <name type="synonym">Marijuana</name>
    <dbReference type="NCBI Taxonomy" id="3483"/>
    <lineage>
        <taxon>Eukaryota</taxon>
        <taxon>Viridiplantae</taxon>
        <taxon>Streptophyta</taxon>
        <taxon>Embryophyta</taxon>
        <taxon>Tracheophyta</taxon>
        <taxon>Spermatophyta</taxon>
        <taxon>Magnoliopsida</taxon>
        <taxon>eudicotyledons</taxon>
        <taxon>Gunneridae</taxon>
        <taxon>Pentapetalae</taxon>
        <taxon>rosids</taxon>
        <taxon>fabids</taxon>
        <taxon>Rosales</taxon>
        <taxon>Cannabaceae</taxon>
        <taxon>Cannabis</taxon>
    </lineage>
</organism>
<dbReference type="Gramene" id="evm.model.05.494">
    <property type="protein sequence ID" value="cds.evm.model.05.494"/>
    <property type="gene ID" value="evm.TU.05.494"/>
</dbReference>
<feature type="domain" description="Reverse transcriptase zinc-binding" evidence="1">
    <location>
        <begin position="689"/>
        <end position="754"/>
    </location>
</feature>
<dbReference type="Proteomes" id="UP000596661">
    <property type="component" value="Chromosome 5"/>
</dbReference>
<keyword evidence="3" id="KW-1185">Reference proteome</keyword>
<dbReference type="OMA" id="CANSEWI"/>
<accession>A0A803PQM8</accession>
<dbReference type="InterPro" id="IPR026960">
    <property type="entry name" value="RVT-Znf"/>
</dbReference>
<dbReference type="Gene3D" id="3.60.10.10">
    <property type="entry name" value="Endonuclease/exonuclease/phosphatase"/>
    <property type="match status" value="1"/>
</dbReference>